<sequence length="134" mass="15063">MPRYYFHLNRPDGLDRDDIGLELPNLEAAYLGAFEAILTMTVDLTRRNENPRRYAFEIADETGTVLLDVPFSEFLDRGRRPTAPQRQPRRAGAEAARTVELIAAIGRERDALTATLAETRRLLAAARRAVCPPV</sequence>
<evidence type="ECO:0000259" key="1">
    <source>
        <dbReference type="Pfam" id="PF21834"/>
    </source>
</evidence>
<proteinExistence type="predicted"/>
<evidence type="ECO:0000313" key="4">
    <source>
        <dbReference type="Proteomes" id="UP000401717"/>
    </source>
</evidence>
<dbReference type="AlphaFoldDB" id="A0A564G2W3"/>
<reference evidence="3 4" key="1">
    <citation type="submission" date="2019-06" db="EMBL/GenBank/DDBJ databases">
        <authorList>
            <person name="Rodrigo-Torres L."/>
            <person name="Arahal R. D."/>
            <person name="Lucena T."/>
        </authorList>
    </citation>
    <scope>NUCLEOTIDE SEQUENCE [LARGE SCALE GENOMIC DNA]</scope>
    <source>
        <strain evidence="3 4">SW08-7</strain>
    </source>
</reference>
<dbReference type="RefSeq" id="WP_144766322.1">
    <property type="nucleotide sequence ID" value="NZ_BPQI01000050.1"/>
</dbReference>
<gene>
    <name evidence="2" type="ORF">IFDJLNFL_2057</name>
    <name evidence="3" type="ORF">MTDSW087_03661</name>
</gene>
<evidence type="ECO:0000313" key="2">
    <source>
        <dbReference type="EMBL" id="GJD56162.1"/>
    </source>
</evidence>
<dbReference type="OrthoDB" id="8296556at2"/>
<dbReference type="Proteomes" id="UP000401717">
    <property type="component" value="Unassembled WGS sequence"/>
</dbReference>
<dbReference type="EMBL" id="CABFVH010000026">
    <property type="protein sequence ID" value="VUF13951.1"/>
    <property type="molecule type" value="Genomic_DNA"/>
</dbReference>
<evidence type="ECO:0000313" key="3">
    <source>
        <dbReference type="EMBL" id="VUF13951.1"/>
    </source>
</evidence>
<dbReference type="Pfam" id="PF21834">
    <property type="entry name" value="DUF6894"/>
    <property type="match status" value="1"/>
</dbReference>
<organism evidence="3 4">
    <name type="scientific">Methylobacterium dankookense</name>
    <dbReference type="NCBI Taxonomy" id="560405"/>
    <lineage>
        <taxon>Bacteria</taxon>
        <taxon>Pseudomonadati</taxon>
        <taxon>Pseudomonadota</taxon>
        <taxon>Alphaproteobacteria</taxon>
        <taxon>Hyphomicrobiales</taxon>
        <taxon>Methylobacteriaceae</taxon>
        <taxon>Methylobacterium</taxon>
    </lineage>
</organism>
<dbReference type="EMBL" id="BPQI01000050">
    <property type="protein sequence ID" value="GJD56162.1"/>
    <property type="molecule type" value="Genomic_DNA"/>
</dbReference>
<evidence type="ECO:0000313" key="5">
    <source>
        <dbReference type="Proteomes" id="UP001055303"/>
    </source>
</evidence>
<keyword evidence="5" id="KW-1185">Reference proteome</keyword>
<feature type="domain" description="DUF6894" evidence="1">
    <location>
        <begin position="3"/>
        <end position="72"/>
    </location>
</feature>
<protein>
    <recommendedName>
        <fullName evidence="1">DUF6894 domain-containing protein</fullName>
    </recommendedName>
</protein>
<accession>A0A564G2W3</accession>
<name>A0A564G2W3_9HYPH</name>
<reference evidence="2" key="3">
    <citation type="submission" date="2021-08" db="EMBL/GenBank/DDBJ databases">
        <authorList>
            <person name="Tani A."/>
            <person name="Ola A."/>
            <person name="Ogura Y."/>
            <person name="Katsura K."/>
            <person name="Hayashi T."/>
        </authorList>
    </citation>
    <scope>NUCLEOTIDE SEQUENCE</scope>
    <source>
        <strain evidence="2">DSM 22415</strain>
    </source>
</reference>
<dbReference type="Proteomes" id="UP001055303">
    <property type="component" value="Unassembled WGS sequence"/>
</dbReference>
<reference evidence="2" key="2">
    <citation type="journal article" date="2021" name="Front. Microbiol.">
        <title>Comprehensive Comparative Genomics and Phenotyping of Methylobacterium Species.</title>
        <authorList>
            <person name="Alessa O."/>
            <person name="Ogura Y."/>
            <person name="Fujitani Y."/>
            <person name="Takami H."/>
            <person name="Hayashi T."/>
            <person name="Sahin N."/>
            <person name="Tani A."/>
        </authorList>
    </citation>
    <scope>NUCLEOTIDE SEQUENCE</scope>
    <source>
        <strain evidence="2">DSM 22415</strain>
    </source>
</reference>
<dbReference type="InterPro" id="IPR054189">
    <property type="entry name" value="DUF6894"/>
</dbReference>